<feature type="domain" description="DNA primase DNAG catalytic core N-terminal" evidence="2">
    <location>
        <begin position="45"/>
        <end position="151"/>
    </location>
</feature>
<dbReference type="InterPro" id="IPR034154">
    <property type="entry name" value="TOPRIM_DnaG/twinkle"/>
</dbReference>
<sequence length="323" mass="34680">MADRPTLPQQRTSARTSPVAIDPEELAAANQAALNFHTTGGRDVRAEQYLHSRGITLPAGYQAGHSVLAEHLTAAGWHPDVLLAAGLCRNTAAGQLLDTFSGRIVFPIRAGDTVTGFIGRTERDGVEPKYVNIATTALFDKSSSQLYGLTEGTDRLAHEGVFPVPVEGPIDALAIAQHTPDLVPVAVMGTAVTDHHLAAPQTASPGKRIIVALDDAPAGMAHAHGADVAKWLHPGNCRRIIYTAVEHHITQAGDLQFLEQRVTTAKAVWAYLDQHYQSDPDHDRAADYAADLCRVSRLGLPPLPAHRREMTLPGQRQASDLGR</sequence>
<protein>
    <recommendedName>
        <fullName evidence="2">DNA primase DNAG catalytic core N-terminal domain-containing protein</fullName>
    </recommendedName>
</protein>
<accession>A0A7K1FV93</accession>
<evidence type="ECO:0000313" key="4">
    <source>
        <dbReference type="Proteomes" id="UP000460221"/>
    </source>
</evidence>
<dbReference type="EMBL" id="WLYK01000014">
    <property type="protein sequence ID" value="MTD17123.1"/>
    <property type="molecule type" value="Genomic_DNA"/>
</dbReference>
<organism evidence="3 4">
    <name type="scientific">Nakamurella alba</name>
    <dbReference type="NCBI Taxonomy" id="2665158"/>
    <lineage>
        <taxon>Bacteria</taxon>
        <taxon>Bacillati</taxon>
        <taxon>Actinomycetota</taxon>
        <taxon>Actinomycetes</taxon>
        <taxon>Nakamurellales</taxon>
        <taxon>Nakamurellaceae</taxon>
        <taxon>Nakamurella</taxon>
    </lineage>
</organism>
<dbReference type="Gene3D" id="3.40.1360.10">
    <property type="match status" value="1"/>
</dbReference>
<dbReference type="Pfam" id="PF13155">
    <property type="entry name" value="Toprim_2"/>
    <property type="match status" value="1"/>
</dbReference>
<evidence type="ECO:0000256" key="1">
    <source>
        <dbReference type="SAM" id="MobiDB-lite"/>
    </source>
</evidence>
<feature type="region of interest" description="Disordered" evidence="1">
    <location>
        <begin position="304"/>
        <end position="323"/>
    </location>
</feature>
<comment type="caution">
    <text evidence="3">The sequence shown here is derived from an EMBL/GenBank/DDBJ whole genome shotgun (WGS) entry which is preliminary data.</text>
</comment>
<dbReference type="GO" id="GO:0006269">
    <property type="term" value="P:DNA replication, synthesis of primer"/>
    <property type="evidence" value="ECO:0007669"/>
    <property type="project" value="TreeGrafter"/>
</dbReference>
<dbReference type="AlphaFoldDB" id="A0A7K1FV93"/>
<gene>
    <name evidence="3" type="ORF">GIS00_24610</name>
</gene>
<dbReference type="Pfam" id="PF08275">
    <property type="entry name" value="DNAG_N"/>
    <property type="match status" value="1"/>
</dbReference>
<dbReference type="PANTHER" id="PTHR30313">
    <property type="entry name" value="DNA PRIMASE"/>
    <property type="match status" value="1"/>
</dbReference>
<dbReference type="InterPro" id="IPR037068">
    <property type="entry name" value="DNA_primase_core_N_sf"/>
</dbReference>
<evidence type="ECO:0000259" key="2">
    <source>
        <dbReference type="Pfam" id="PF08275"/>
    </source>
</evidence>
<dbReference type="Gene3D" id="3.90.980.10">
    <property type="entry name" value="DNA primase, catalytic core, N-terminal domain"/>
    <property type="match status" value="1"/>
</dbReference>
<name>A0A7K1FV93_9ACTN</name>
<feature type="compositionally biased region" description="Polar residues" evidence="1">
    <location>
        <begin position="7"/>
        <end position="16"/>
    </location>
</feature>
<dbReference type="CDD" id="cd01029">
    <property type="entry name" value="TOPRIM_primases"/>
    <property type="match status" value="1"/>
</dbReference>
<dbReference type="SUPFAM" id="SSF56731">
    <property type="entry name" value="DNA primase core"/>
    <property type="match status" value="1"/>
</dbReference>
<dbReference type="InterPro" id="IPR013264">
    <property type="entry name" value="DNAG_N"/>
</dbReference>
<dbReference type="InterPro" id="IPR050219">
    <property type="entry name" value="DnaG_primase"/>
</dbReference>
<dbReference type="GO" id="GO:0005737">
    <property type="term" value="C:cytoplasm"/>
    <property type="evidence" value="ECO:0007669"/>
    <property type="project" value="TreeGrafter"/>
</dbReference>
<keyword evidence="4" id="KW-1185">Reference proteome</keyword>
<dbReference type="PANTHER" id="PTHR30313:SF2">
    <property type="entry name" value="DNA PRIMASE"/>
    <property type="match status" value="1"/>
</dbReference>
<reference evidence="3 4" key="1">
    <citation type="submission" date="2019-11" db="EMBL/GenBank/DDBJ databases">
        <authorList>
            <person name="Jiang L.-Q."/>
        </authorList>
    </citation>
    <scope>NUCLEOTIDE SEQUENCE [LARGE SCALE GENOMIC DNA]</scope>
    <source>
        <strain evidence="3 4">YIM 132087</strain>
    </source>
</reference>
<feature type="compositionally biased region" description="Polar residues" evidence="1">
    <location>
        <begin position="314"/>
        <end position="323"/>
    </location>
</feature>
<proteinExistence type="predicted"/>
<evidence type="ECO:0000313" key="3">
    <source>
        <dbReference type="EMBL" id="MTD17123.1"/>
    </source>
</evidence>
<feature type="region of interest" description="Disordered" evidence="1">
    <location>
        <begin position="1"/>
        <end position="20"/>
    </location>
</feature>
<dbReference type="Proteomes" id="UP000460221">
    <property type="component" value="Unassembled WGS sequence"/>
</dbReference>